<comment type="caution">
    <text evidence="2">The sequence shown here is derived from an EMBL/GenBank/DDBJ whole genome shotgun (WGS) entry which is preliminary data.</text>
</comment>
<sequence>MRNCLKVHSDDVLEKAWNIFPEASSSEQDQQPPSNVAKPHAEILTKVPPEETNGTMEEKTEAKKNKRERKEE</sequence>
<feature type="compositionally biased region" description="Polar residues" evidence="1">
    <location>
        <begin position="23"/>
        <end position="34"/>
    </location>
</feature>
<gene>
    <name evidence="2" type="ORF">LTLLF_137555</name>
</gene>
<feature type="compositionally biased region" description="Basic and acidic residues" evidence="1">
    <location>
        <begin position="56"/>
        <end position="72"/>
    </location>
</feature>
<name>A0A8J6GNN7_MICOH</name>
<organism evidence="2 3">
    <name type="scientific">Microtus ochrogaster</name>
    <name type="common">Prairie vole</name>
    <dbReference type="NCBI Taxonomy" id="79684"/>
    <lineage>
        <taxon>Eukaryota</taxon>
        <taxon>Metazoa</taxon>
        <taxon>Chordata</taxon>
        <taxon>Craniata</taxon>
        <taxon>Vertebrata</taxon>
        <taxon>Euteleostomi</taxon>
        <taxon>Mammalia</taxon>
        <taxon>Eutheria</taxon>
        <taxon>Euarchontoglires</taxon>
        <taxon>Glires</taxon>
        <taxon>Rodentia</taxon>
        <taxon>Myomorpha</taxon>
        <taxon>Muroidea</taxon>
        <taxon>Cricetidae</taxon>
        <taxon>Arvicolinae</taxon>
        <taxon>Microtus</taxon>
    </lineage>
</organism>
<reference evidence="2" key="1">
    <citation type="submission" date="2020-03" db="EMBL/GenBank/DDBJ databases">
        <title>Studies in the Genomics of Life Span.</title>
        <authorList>
            <person name="Glass D."/>
        </authorList>
    </citation>
    <scope>NUCLEOTIDE SEQUENCE</scope>
    <source>
        <strain evidence="2">LTLLF</strain>
        <tissue evidence="2">Muscle</tissue>
    </source>
</reference>
<protein>
    <submittedName>
        <fullName evidence="2">Cell growth-regulating nucleolar protein</fullName>
    </submittedName>
</protein>
<evidence type="ECO:0000313" key="3">
    <source>
        <dbReference type="Proteomes" id="UP000710432"/>
    </source>
</evidence>
<evidence type="ECO:0000256" key="1">
    <source>
        <dbReference type="SAM" id="MobiDB-lite"/>
    </source>
</evidence>
<dbReference type="Proteomes" id="UP000710432">
    <property type="component" value="Unassembled WGS sequence"/>
</dbReference>
<dbReference type="AlphaFoldDB" id="A0A8J6GNN7"/>
<feature type="region of interest" description="Disordered" evidence="1">
    <location>
        <begin position="22"/>
        <end position="72"/>
    </location>
</feature>
<proteinExistence type="predicted"/>
<evidence type="ECO:0000313" key="2">
    <source>
        <dbReference type="EMBL" id="KAH0514018.1"/>
    </source>
</evidence>
<accession>A0A8J6GNN7</accession>
<dbReference type="EMBL" id="JAATJU010021313">
    <property type="protein sequence ID" value="KAH0514018.1"/>
    <property type="molecule type" value="Genomic_DNA"/>
</dbReference>